<feature type="region of interest" description="Disordered" evidence="1">
    <location>
        <begin position="1"/>
        <end position="31"/>
    </location>
</feature>
<keyword evidence="3" id="KW-1185">Reference proteome</keyword>
<dbReference type="Proteomes" id="UP000188268">
    <property type="component" value="Unassembled WGS sequence"/>
</dbReference>
<sequence>IHLVERKKEMRAARRYQTRLSAKRSRGLEEE</sequence>
<evidence type="ECO:0000256" key="1">
    <source>
        <dbReference type="SAM" id="MobiDB-lite"/>
    </source>
</evidence>
<evidence type="ECO:0000313" key="3">
    <source>
        <dbReference type="Proteomes" id="UP000188268"/>
    </source>
</evidence>
<gene>
    <name evidence="2" type="ORF">CCACVL1_02140</name>
</gene>
<name>A0A1R3KCG3_COCAP</name>
<feature type="non-terminal residue" evidence="2">
    <location>
        <position position="1"/>
    </location>
</feature>
<evidence type="ECO:0000313" key="2">
    <source>
        <dbReference type="EMBL" id="OMP04729.1"/>
    </source>
</evidence>
<dbReference type="AlphaFoldDB" id="A0A1R3KCG3"/>
<feature type="compositionally biased region" description="Basic residues" evidence="1">
    <location>
        <begin position="13"/>
        <end position="25"/>
    </location>
</feature>
<feature type="non-terminal residue" evidence="2">
    <location>
        <position position="31"/>
    </location>
</feature>
<dbReference type="EMBL" id="AWWV01005658">
    <property type="protein sequence ID" value="OMP04729.1"/>
    <property type="molecule type" value="Genomic_DNA"/>
</dbReference>
<organism evidence="2 3">
    <name type="scientific">Corchorus capsularis</name>
    <name type="common">Jute</name>
    <dbReference type="NCBI Taxonomy" id="210143"/>
    <lineage>
        <taxon>Eukaryota</taxon>
        <taxon>Viridiplantae</taxon>
        <taxon>Streptophyta</taxon>
        <taxon>Embryophyta</taxon>
        <taxon>Tracheophyta</taxon>
        <taxon>Spermatophyta</taxon>
        <taxon>Magnoliopsida</taxon>
        <taxon>eudicotyledons</taxon>
        <taxon>Gunneridae</taxon>
        <taxon>Pentapetalae</taxon>
        <taxon>rosids</taxon>
        <taxon>malvids</taxon>
        <taxon>Malvales</taxon>
        <taxon>Malvaceae</taxon>
        <taxon>Grewioideae</taxon>
        <taxon>Apeibeae</taxon>
        <taxon>Corchorus</taxon>
    </lineage>
</organism>
<comment type="caution">
    <text evidence="2">The sequence shown here is derived from an EMBL/GenBank/DDBJ whole genome shotgun (WGS) entry which is preliminary data.</text>
</comment>
<feature type="compositionally biased region" description="Basic and acidic residues" evidence="1">
    <location>
        <begin position="1"/>
        <end position="12"/>
    </location>
</feature>
<proteinExistence type="predicted"/>
<dbReference type="Gramene" id="OMP04729">
    <property type="protein sequence ID" value="OMP04729"/>
    <property type="gene ID" value="CCACVL1_02140"/>
</dbReference>
<protein>
    <submittedName>
        <fullName evidence="2">Uncharacterized protein</fullName>
    </submittedName>
</protein>
<accession>A0A1R3KCG3</accession>
<reference evidence="2 3" key="1">
    <citation type="submission" date="2013-09" db="EMBL/GenBank/DDBJ databases">
        <title>Corchorus capsularis genome sequencing.</title>
        <authorList>
            <person name="Alam M."/>
            <person name="Haque M.S."/>
            <person name="Islam M.S."/>
            <person name="Emdad E.M."/>
            <person name="Islam M.M."/>
            <person name="Ahmed B."/>
            <person name="Halim A."/>
            <person name="Hossen Q.M.M."/>
            <person name="Hossain M.Z."/>
            <person name="Ahmed R."/>
            <person name="Khan M.M."/>
            <person name="Islam R."/>
            <person name="Rashid M.M."/>
            <person name="Khan S.A."/>
            <person name="Rahman M.S."/>
            <person name="Alam M."/>
        </authorList>
    </citation>
    <scope>NUCLEOTIDE SEQUENCE [LARGE SCALE GENOMIC DNA]</scope>
    <source>
        <strain evidence="3">cv. CVL-1</strain>
        <tissue evidence="2">Whole seedling</tissue>
    </source>
</reference>